<feature type="domain" description="TIR" evidence="8">
    <location>
        <begin position="10"/>
        <end position="173"/>
    </location>
</feature>
<reference evidence="9 12" key="1">
    <citation type="submission" date="2024-04" db="EMBL/GenBank/DDBJ databases">
        <title>Genome assembly C_amara_ONT_v2.</title>
        <authorList>
            <person name="Yant L."/>
            <person name="Moore C."/>
            <person name="Slenker M."/>
        </authorList>
    </citation>
    <scope>NUCLEOTIDE SEQUENCE [LARGE SCALE GENOMIC DNA]</scope>
    <source>
        <tissue evidence="9">Leaf</tissue>
    </source>
</reference>
<dbReference type="InterPro" id="IPR002182">
    <property type="entry name" value="NB-ARC"/>
</dbReference>
<dbReference type="InterPro" id="IPR036390">
    <property type="entry name" value="WH_DNA-bd_sf"/>
</dbReference>
<dbReference type="SUPFAM" id="SSF52058">
    <property type="entry name" value="L domain-like"/>
    <property type="match status" value="1"/>
</dbReference>
<evidence type="ECO:0000313" key="10">
    <source>
        <dbReference type="EMBL" id="KAL1220009.1"/>
    </source>
</evidence>
<dbReference type="FunFam" id="1.10.8.430:FF:000002">
    <property type="entry name" value="Disease resistance protein (TIR-NBS-LRR class)"/>
    <property type="match status" value="1"/>
</dbReference>
<dbReference type="Gene3D" id="1.10.8.430">
    <property type="entry name" value="Helical domain of apoptotic protease-activating factors"/>
    <property type="match status" value="1"/>
</dbReference>
<keyword evidence="3" id="KW-0677">Repeat</keyword>
<evidence type="ECO:0000313" key="9">
    <source>
        <dbReference type="EMBL" id="KAL1193585.1"/>
    </source>
</evidence>
<keyword evidence="12" id="KW-1185">Reference proteome</keyword>
<dbReference type="InterPro" id="IPR011713">
    <property type="entry name" value="Leu-rich_rpt_3"/>
</dbReference>
<dbReference type="AlphaFoldDB" id="A0ABD1A1D9"/>
<dbReference type="Pfam" id="PF07725">
    <property type="entry name" value="LRR_3"/>
    <property type="match status" value="1"/>
</dbReference>
<proteinExistence type="predicted"/>
<keyword evidence="6" id="KW-0520">NAD</keyword>
<dbReference type="SUPFAM" id="SSF52540">
    <property type="entry name" value="P-loop containing nucleoside triphosphate hydrolases"/>
    <property type="match status" value="1"/>
</dbReference>
<dbReference type="Gene3D" id="3.40.50.300">
    <property type="entry name" value="P-loop containing nucleotide triphosphate hydrolases"/>
    <property type="match status" value="1"/>
</dbReference>
<evidence type="ECO:0000256" key="7">
    <source>
        <dbReference type="ARBA" id="ARBA00047304"/>
    </source>
</evidence>
<dbReference type="InterPro" id="IPR058192">
    <property type="entry name" value="WHD_ROQ1-like"/>
</dbReference>
<dbReference type="EMBL" id="JBANAX010000164">
    <property type="protein sequence ID" value="KAL1220009.1"/>
    <property type="molecule type" value="Genomic_DNA"/>
</dbReference>
<protein>
    <recommendedName>
        <fullName evidence="1">ADP-ribosyl cyclase/cyclic ADP-ribose hydrolase</fullName>
        <ecNumber evidence="1">3.2.2.6</ecNumber>
    </recommendedName>
</protein>
<evidence type="ECO:0000256" key="3">
    <source>
        <dbReference type="ARBA" id="ARBA00022737"/>
    </source>
</evidence>
<keyword evidence="4" id="KW-0378">Hydrolase</keyword>
<name>A0ABD1A1D9_CARAN</name>
<comment type="catalytic activity">
    <reaction evidence="7">
        <text>NAD(+) + H2O = ADP-D-ribose + nicotinamide + H(+)</text>
        <dbReference type="Rhea" id="RHEA:16301"/>
        <dbReference type="ChEBI" id="CHEBI:15377"/>
        <dbReference type="ChEBI" id="CHEBI:15378"/>
        <dbReference type="ChEBI" id="CHEBI:17154"/>
        <dbReference type="ChEBI" id="CHEBI:57540"/>
        <dbReference type="ChEBI" id="CHEBI:57967"/>
        <dbReference type="EC" id="3.2.2.6"/>
    </reaction>
    <physiologicalReaction direction="left-to-right" evidence="7">
        <dbReference type="Rhea" id="RHEA:16302"/>
    </physiologicalReaction>
</comment>
<dbReference type="FunFam" id="3.40.50.300:FF:001002">
    <property type="entry name" value="Disease resistance protein (TIR-NBS-LRR class)"/>
    <property type="match status" value="1"/>
</dbReference>
<sequence length="1086" mass="123778">MASSSSSGSRRYDVFPSFRGEDVRDSFLSHLLKELKRKTITFIDDEIERSRPIGPELLSAIRGARIAIVIFSKNYASSTWCLNELLEIHECYKKSNQMVIPIFFHVDPSEVRKQTGEFGDAFNKTCEGKSEDEKQSWKQALADVASMAGEDLRNWPTEAAMIEKVAHDVLKKSMPPSDNFGDFVGIEAHLEALDSMLCLESEDARVVGILGTSGIGKTTIARALYSQLSSQFPLRAFEACRRTIGDDYGQKLYWEEQLLSNILGEKDLKIENVGMVKERLKEKKVLMILDDVDDPELLNTLVGQTGWFGSGSRIIVITQNRRILETHKIELIHEVEFPSEPLALKIFFRSAFAQDSPPDGFMKLAVEVAELAGNLPLGLSVLGSSVRGMDKDEWMKMLPMLRNGLDGKIEKTLRVSYDRLDRKERDLFLYIACLFNGDQVCCINDLLRDSVDIRLTMLAKKSLIRITTQPETVVMHNLLQKLGREIVRAESDSPERRRFLVDIEDIRDVLIDNDDDTGMQTVLGIYLDASYTPESFSINDQSFEGVRSLQFLIVSDYRVFAENRGGEWLFPLDFDVYEDGRISYVGDPDTKWLQMGTGGRLDLPKRLVYLPPKLKLLRWNNCPLNCLPNSFKAAYLVELTMENSNLEKLWEETPQLGRLKRMNMRGSKHLKEIPDLSNAINLEELNLIECSSLVTLPSSILNVTKLKYLYMMGCTKLEKLWEGVQSLGSLLVMDMSGCKNLTQIPDLSEATNLESLTLNNCKSLVMLPSTIGNLQKLKELKMKGCTGLEVLPKLGDVNLSSLRILDLSGCSSLRTFPQISISIECLYLENTAIEEVPPWIEHFSRLIVLMMYCCKRLKYISPNIFSMTSLQFVDFADCRGAILSFSDASEEDYPSSISLYENIEYTPRRKLFRHEMGTNWYRLPKYGEYFSFQNCFKLERDVREGILRLCFKPVALPGEEVPTYFQHRAYGDSLTVTLPQSTLSQELLEFKACIVVDFPTEDKDWCSYLEVKIGFNGRKYRESFFEDGAELQLCKTDHLFSCSFMFRPKNLPSKSAFNNVEFKFSCFNRIKECGVRLLNVSPYPDN</sequence>
<dbReference type="InterPro" id="IPR027417">
    <property type="entry name" value="P-loop_NTPase"/>
</dbReference>
<dbReference type="Gene3D" id="3.40.50.10140">
    <property type="entry name" value="Toll/interleukin-1 receptor homology (TIR) domain"/>
    <property type="match status" value="1"/>
</dbReference>
<dbReference type="PRINTS" id="PR00364">
    <property type="entry name" value="DISEASERSIST"/>
</dbReference>
<dbReference type="SUPFAM" id="SSF52200">
    <property type="entry name" value="Toll/Interleukin receptor TIR domain"/>
    <property type="match status" value="1"/>
</dbReference>
<dbReference type="EC" id="3.2.2.6" evidence="1"/>
<dbReference type="SUPFAM" id="SSF46785">
    <property type="entry name" value="Winged helix' DNA-binding domain"/>
    <property type="match status" value="1"/>
</dbReference>
<dbReference type="Pfam" id="PF00931">
    <property type="entry name" value="NB-ARC"/>
    <property type="match status" value="1"/>
</dbReference>
<evidence type="ECO:0000256" key="6">
    <source>
        <dbReference type="ARBA" id="ARBA00023027"/>
    </source>
</evidence>
<dbReference type="FunFam" id="3.40.50.10140:FF:000007">
    <property type="entry name" value="Disease resistance protein (TIR-NBS-LRR class)"/>
    <property type="match status" value="1"/>
</dbReference>
<evidence type="ECO:0000256" key="5">
    <source>
        <dbReference type="ARBA" id="ARBA00022821"/>
    </source>
</evidence>
<dbReference type="InterPro" id="IPR035897">
    <property type="entry name" value="Toll_tir_struct_dom_sf"/>
</dbReference>
<dbReference type="InterPro" id="IPR045344">
    <property type="entry name" value="C-JID"/>
</dbReference>
<evidence type="ECO:0000313" key="11">
    <source>
        <dbReference type="EMBL" id="KAL1224024.1"/>
    </source>
</evidence>
<evidence type="ECO:0000256" key="2">
    <source>
        <dbReference type="ARBA" id="ARBA00022614"/>
    </source>
</evidence>
<dbReference type="InterPro" id="IPR044974">
    <property type="entry name" value="Disease_R_plants"/>
</dbReference>
<dbReference type="GO" id="GO:0061809">
    <property type="term" value="F:NAD+ nucleosidase activity, cyclic ADP-ribose generating"/>
    <property type="evidence" value="ECO:0007669"/>
    <property type="project" value="UniProtKB-EC"/>
</dbReference>
<dbReference type="PANTHER" id="PTHR11017:SF274">
    <property type="entry name" value="ADP-RIBOSYL CYCLASE_CYCLIC ADP-RIBOSE HYDROLASE-RELATED"/>
    <property type="match status" value="1"/>
</dbReference>
<dbReference type="SMART" id="SM00255">
    <property type="entry name" value="TIR"/>
    <property type="match status" value="1"/>
</dbReference>
<dbReference type="GO" id="GO:0006952">
    <property type="term" value="P:defense response"/>
    <property type="evidence" value="ECO:0007669"/>
    <property type="project" value="UniProtKB-KW"/>
</dbReference>
<dbReference type="EMBL" id="JBANAX010000059">
    <property type="protein sequence ID" value="KAL1224024.1"/>
    <property type="molecule type" value="Genomic_DNA"/>
</dbReference>
<dbReference type="PROSITE" id="PS50104">
    <property type="entry name" value="TIR"/>
    <property type="match status" value="1"/>
</dbReference>
<dbReference type="Gene3D" id="3.80.10.10">
    <property type="entry name" value="Ribonuclease Inhibitor"/>
    <property type="match status" value="2"/>
</dbReference>
<evidence type="ECO:0000259" key="8">
    <source>
        <dbReference type="PROSITE" id="PS50104"/>
    </source>
</evidence>
<dbReference type="InterPro" id="IPR042197">
    <property type="entry name" value="Apaf_helical"/>
</dbReference>
<dbReference type="Pfam" id="PF23282">
    <property type="entry name" value="WHD_ROQ1"/>
    <property type="match status" value="1"/>
</dbReference>
<evidence type="ECO:0000256" key="4">
    <source>
        <dbReference type="ARBA" id="ARBA00022801"/>
    </source>
</evidence>
<evidence type="ECO:0000256" key="1">
    <source>
        <dbReference type="ARBA" id="ARBA00011982"/>
    </source>
</evidence>
<gene>
    <name evidence="11" type="ORF">V5N11_004557</name>
    <name evidence="9" type="ORF">V5N11_015514</name>
    <name evidence="10" type="ORF">V5N11_028817</name>
</gene>
<dbReference type="SMART" id="SM00382">
    <property type="entry name" value="AAA"/>
    <property type="match status" value="1"/>
</dbReference>
<dbReference type="InterPro" id="IPR000157">
    <property type="entry name" value="TIR_dom"/>
</dbReference>
<dbReference type="InterPro" id="IPR003593">
    <property type="entry name" value="AAA+_ATPase"/>
</dbReference>
<dbReference type="Proteomes" id="UP001558713">
    <property type="component" value="Unassembled WGS sequence"/>
</dbReference>
<dbReference type="EMBL" id="JBANAX010000778">
    <property type="protein sequence ID" value="KAL1193585.1"/>
    <property type="molecule type" value="Genomic_DNA"/>
</dbReference>
<keyword evidence="5" id="KW-0611">Plant defense</keyword>
<keyword evidence="2" id="KW-0433">Leucine-rich repeat</keyword>
<evidence type="ECO:0000313" key="12">
    <source>
        <dbReference type="Proteomes" id="UP001558713"/>
    </source>
</evidence>
<comment type="caution">
    <text evidence="9">The sequence shown here is derived from an EMBL/GenBank/DDBJ whole genome shotgun (WGS) entry which is preliminary data.</text>
</comment>
<accession>A0ABD1A1D9</accession>
<dbReference type="PANTHER" id="PTHR11017">
    <property type="entry name" value="LEUCINE-RICH REPEAT-CONTAINING PROTEIN"/>
    <property type="match status" value="1"/>
</dbReference>
<dbReference type="Pfam" id="PF01582">
    <property type="entry name" value="TIR"/>
    <property type="match status" value="1"/>
</dbReference>
<dbReference type="Pfam" id="PF20160">
    <property type="entry name" value="C-JID"/>
    <property type="match status" value="1"/>
</dbReference>
<dbReference type="InterPro" id="IPR032675">
    <property type="entry name" value="LRR_dom_sf"/>
</dbReference>
<organism evidence="9 12">
    <name type="scientific">Cardamine amara subsp. amara</name>
    <dbReference type="NCBI Taxonomy" id="228776"/>
    <lineage>
        <taxon>Eukaryota</taxon>
        <taxon>Viridiplantae</taxon>
        <taxon>Streptophyta</taxon>
        <taxon>Embryophyta</taxon>
        <taxon>Tracheophyta</taxon>
        <taxon>Spermatophyta</taxon>
        <taxon>Magnoliopsida</taxon>
        <taxon>eudicotyledons</taxon>
        <taxon>Gunneridae</taxon>
        <taxon>Pentapetalae</taxon>
        <taxon>rosids</taxon>
        <taxon>malvids</taxon>
        <taxon>Brassicales</taxon>
        <taxon>Brassicaceae</taxon>
        <taxon>Cardamineae</taxon>
        <taxon>Cardamine</taxon>
    </lineage>
</organism>